<dbReference type="InterPro" id="IPR003607">
    <property type="entry name" value="HD/PDEase_dom"/>
</dbReference>
<evidence type="ECO:0000313" key="5">
    <source>
        <dbReference type="Proteomes" id="UP000198870"/>
    </source>
</evidence>
<dbReference type="Gene3D" id="3.40.50.2300">
    <property type="match status" value="1"/>
</dbReference>
<evidence type="ECO:0000313" key="4">
    <source>
        <dbReference type="EMBL" id="SCY33112.1"/>
    </source>
</evidence>
<keyword evidence="1" id="KW-0597">Phosphoprotein</keyword>
<dbReference type="PROSITE" id="PS50110">
    <property type="entry name" value="RESPONSE_REGULATORY"/>
    <property type="match status" value="1"/>
</dbReference>
<keyword evidence="5" id="KW-1185">Reference proteome</keyword>
<dbReference type="SUPFAM" id="SSF109604">
    <property type="entry name" value="HD-domain/PDEase-like"/>
    <property type="match status" value="1"/>
</dbReference>
<dbReference type="GO" id="GO:0000160">
    <property type="term" value="P:phosphorelay signal transduction system"/>
    <property type="evidence" value="ECO:0007669"/>
    <property type="project" value="InterPro"/>
</dbReference>
<dbReference type="SMART" id="SM00448">
    <property type="entry name" value="REC"/>
    <property type="match status" value="1"/>
</dbReference>
<feature type="modified residue" description="4-aspartylphosphate" evidence="1">
    <location>
        <position position="60"/>
    </location>
</feature>
<dbReference type="OrthoDB" id="9764337at2"/>
<dbReference type="SUPFAM" id="SSF52172">
    <property type="entry name" value="CheY-like"/>
    <property type="match status" value="1"/>
</dbReference>
<dbReference type="SMART" id="SM00471">
    <property type="entry name" value="HDc"/>
    <property type="match status" value="1"/>
</dbReference>
<dbReference type="InterPro" id="IPR037522">
    <property type="entry name" value="HD_GYP_dom"/>
</dbReference>
<sequence length="363" mass="40507">MTMQKTMNPPGLLIVDDDETIRMILRRVMEKQGFVCHMASHGVEALAVLEEHPVDIVLTDVDMPEMGGLELVKQIRARHSADPIVMTGHIDEFSYEQIIQTGAVDFILKPMAPGEVVLRVQRVLRERRLVKGLKETHQALKDSYLDTINRLVTAAEYRDENTGSHITRMSTYSAFLAEKLNMDGAWVDRIRYGSVMHDIGKIGIPDHILMKPDKLSGNEYHVIRTHPAIGARILANAKSDVLRSGQQIAISHHEKWDGTGYPQGLSGERIPLAGRIVGIADVFDALATRRPYKDPYPPDVIYGLMQGEREKHFDPGLTDIVLNHFDDFLAIRNGNCNGGTEMVNSGAPFSWSQRDAGDHPSST</sequence>
<dbReference type="PANTHER" id="PTHR45228">
    <property type="entry name" value="CYCLIC DI-GMP PHOSPHODIESTERASE TM_0186-RELATED"/>
    <property type="match status" value="1"/>
</dbReference>
<proteinExistence type="predicted"/>
<dbReference type="Proteomes" id="UP000198870">
    <property type="component" value="Unassembled WGS sequence"/>
</dbReference>
<dbReference type="Pfam" id="PF00072">
    <property type="entry name" value="Response_reg"/>
    <property type="match status" value="1"/>
</dbReference>
<dbReference type="InterPro" id="IPR011006">
    <property type="entry name" value="CheY-like_superfamily"/>
</dbReference>
<evidence type="ECO:0000256" key="1">
    <source>
        <dbReference type="PROSITE-ProRule" id="PRU00169"/>
    </source>
</evidence>
<name>A0A1G5F1M1_9BACT</name>
<dbReference type="PANTHER" id="PTHR45228:SF1">
    <property type="entry name" value="CYCLIC DI-GMP PHOSPHODIESTERASE TM_0186"/>
    <property type="match status" value="1"/>
</dbReference>
<dbReference type="InterPro" id="IPR001789">
    <property type="entry name" value="Sig_transdc_resp-reg_receiver"/>
</dbReference>
<protein>
    <submittedName>
        <fullName evidence="4">Putative two-component system response regulator</fullName>
    </submittedName>
</protein>
<dbReference type="CDD" id="cd00077">
    <property type="entry name" value="HDc"/>
    <property type="match status" value="1"/>
</dbReference>
<dbReference type="STRING" id="419481.SAMN05216233_10775"/>
<dbReference type="CDD" id="cd17536">
    <property type="entry name" value="REC_YesN-like"/>
    <property type="match status" value="1"/>
</dbReference>
<dbReference type="EMBL" id="FMUX01000007">
    <property type="protein sequence ID" value="SCY33112.1"/>
    <property type="molecule type" value="Genomic_DNA"/>
</dbReference>
<reference evidence="4 5" key="1">
    <citation type="submission" date="2016-10" db="EMBL/GenBank/DDBJ databases">
        <authorList>
            <person name="de Groot N.N."/>
        </authorList>
    </citation>
    <scope>NUCLEOTIDE SEQUENCE [LARGE SCALE GENOMIC DNA]</scope>
    <source>
        <strain evidence="4 5">AA1</strain>
    </source>
</reference>
<feature type="domain" description="HD-GYP" evidence="3">
    <location>
        <begin position="140"/>
        <end position="337"/>
    </location>
</feature>
<dbReference type="PROSITE" id="PS51832">
    <property type="entry name" value="HD_GYP"/>
    <property type="match status" value="1"/>
</dbReference>
<evidence type="ECO:0000259" key="2">
    <source>
        <dbReference type="PROSITE" id="PS50110"/>
    </source>
</evidence>
<gene>
    <name evidence="4" type="ORF">SAMN05216233_10775</name>
</gene>
<evidence type="ECO:0000259" key="3">
    <source>
        <dbReference type="PROSITE" id="PS51832"/>
    </source>
</evidence>
<organism evidence="4 5">
    <name type="scientific">Desulfoluna spongiiphila</name>
    <dbReference type="NCBI Taxonomy" id="419481"/>
    <lineage>
        <taxon>Bacteria</taxon>
        <taxon>Pseudomonadati</taxon>
        <taxon>Thermodesulfobacteriota</taxon>
        <taxon>Desulfobacteria</taxon>
        <taxon>Desulfobacterales</taxon>
        <taxon>Desulfolunaceae</taxon>
        <taxon>Desulfoluna</taxon>
    </lineage>
</organism>
<dbReference type="InterPro" id="IPR052020">
    <property type="entry name" value="Cyclic_di-GMP/3'3'-cGAMP_PDE"/>
</dbReference>
<accession>A0A1G5F1M1</accession>
<dbReference type="Pfam" id="PF13487">
    <property type="entry name" value="HD_5"/>
    <property type="match status" value="1"/>
</dbReference>
<dbReference type="AlphaFoldDB" id="A0A1G5F1M1"/>
<feature type="domain" description="Response regulatory" evidence="2">
    <location>
        <begin position="11"/>
        <end position="124"/>
    </location>
</feature>
<dbReference type="Gene3D" id="1.10.3210.10">
    <property type="entry name" value="Hypothetical protein af1432"/>
    <property type="match status" value="1"/>
</dbReference>